<reference evidence="2 3" key="1">
    <citation type="submission" date="2019-03" db="EMBL/GenBank/DDBJ databases">
        <title>Draft genome of Massilia hortus sp. nov., a novel bacterial species of the Oxalobacteraceae family.</title>
        <authorList>
            <person name="Peta V."/>
            <person name="Raths R."/>
            <person name="Bucking H."/>
        </authorList>
    </citation>
    <scope>NUCLEOTIDE SEQUENCE [LARGE SCALE GENOMIC DNA]</scope>
    <source>
        <strain evidence="2 3">ONC3</strain>
    </source>
</reference>
<dbReference type="EMBL" id="SPUM01000057">
    <property type="protein sequence ID" value="TFW32468.1"/>
    <property type="molecule type" value="Genomic_DNA"/>
</dbReference>
<feature type="compositionally biased region" description="Low complexity" evidence="1">
    <location>
        <begin position="27"/>
        <end position="43"/>
    </location>
</feature>
<evidence type="ECO:0000313" key="3">
    <source>
        <dbReference type="Proteomes" id="UP000297258"/>
    </source>
</evidence>
<name>A0A4Y9T0Z0_9BURK</name>
<dbReference type="RefSeq" id="WP_135189578.1">
    <property type="nucleotide sequence ID" value="NZ_SPUM01000057.1"/>
</dbReference>
<dbReference type="Proteomes" id="UP000297258">
    <property type="component" value="Unassembled WGS sequence"/>
</dbReference>
<gene>
    <name evidence="2" type="ORF">E4O92_09790</name>
</gene>
<proteinExistence type="predicted"/>
<dbReference type="OrthoDB" id="5723378at2"/>
<organism evidence="2 3">
    <name type="scientific">Massilia horti</name>
    <dbReference type="NCBI Taxonomy" id="2562153"/>
    <lineage>
        <taxon>Bacteria</taxon>
        <taxon>Pseudomonadati</taxon>
        <taxon>Pseudomonadota</taxon>
        <taxon>Betaproteobacteria</taxon>
        <taxon>Burkholderiales</taxon>
        <taxon>Oxalobacteraceae</taxon>
        <taxon>Telluria group</taxon>
        <taxon>Massilia</taxon>
    </lineage>
</organism>
<comment type="caution">
    <text evidence="2">The sequence shown here is derived from an EMBL/GenBank/DDBJ whole genome shotgun (WGS) entry which is preliminary data.</text>
</comment>
<protein>
    <submittedName>
        <fullName evidence="2">Uncharacterized protein</fullName>
    </submittedName>
</protein>
<evidence type="ECO:0000256" key="1">
    <source>
        <dbReference type="SAM" id="MobiDB-lite"/>
    </source>
</evidence>
<evidence type="ECO:0000313" key="2">
    <source>
        <dbReference type="EMBL" id="TFW32468.1"/>
    </source>
</evidence>
<keyword evidence="3" id="KW-1185">Reference proteome</keyword>
<feature type="region of interest" description="Disordered" evidence="1">
    <location>
        <begin position="18"/>
        <end position="49"/>
    </location>
</feature>
<sequence length="253" mass="27593">MSAEAQINGFSSGMAALQKDWPKLKPAQRQQRLQALASAQAQANGSPSPRLVKMTEKELKDDPQKNGIFSYKEWQIKVNPNLLQHNELSAQQAAALGDTIYHETRHAEQWYLIARRQAETEGKASTILKTFPPPVAKKAASQPLGASDCRRLCADQLYTSVWGAGSQSRNTTLHNLGPQTKAYLEAKKAHEAATKSGDQAKIAQAAARLAATQQTYVATYAAYRALPEEADAWDCGGRAKKGIEDALKPKGNH</sequence>
<dbReference type="AlphaFoldDB" id="A0A4Y9T0Z0"/>
<accession>A0A4Y9T0Z0</accession>